<keyword evidence="1" id="KW-1133">Transmembrane helix</keyword>
<comment type="caution">
    <text evidence="2">The sequence shown here is derived from an EMBL/GenBank/DDBJ whole genome shotgun (WGS) entry which is preliminary data.</text>
</comment>
<evidence type="ECO:0000313" key="3">
    <source>
        <dbReference type="Proteomes" id="UP000433652"/>
    </source>
</evidence>
<keyword evidence="1" id="KW-0812">Transmembrane</keyword>
<dbReference type="Proteomes" id="UP000433652">
    <property type="component" value="Unassembled WGS sequence"/>
</dbReference>
<accession>A0A6I4SUZ4</accession>
<protein>
    <submittedName>
        <fullName evidence="2">Uncharacterized protein</fullName>
    </submittedName>
</protein>
<dbReference type="AlphaFoldDB" id="A0A6I4SUZ4"/>
<feature type="transmembrane region" description="Helical" evidence="1">
    <location>
        <begin position="6"/>
        <end position="25"/>
    </location>
</feature>
<name>A0A6I4SUZ4_9SPHN</name>
<dbReference type="EMBL" id="WTYM01000030">
    <property type="protein sequence ID" value="MXO58860.1"/>
    <property type="molecule type" value="Genomic_DNA"/>
</dbReference>
<evidence type="ECO:0000256" key="1">
    <source>
        <dbReference type="SAM" id="Phobius"/>
    </source>
</evidence>
<proteinExistence type="predicted"/>
<sequence length="55" mass="6045">MKPDALSIIVLVGWLILVVAGFRSYRVSGRKVLLYGVIWASIFIAVALVFYTMGA</sequence>
<dbReference type="RefSeq" id="WP_159792711.1">
    <property type="nucleotide sequence ID" value="NZ_WTYM01000030.1"/>
</dbReference>
<organism evidence="2 3">
    <name type="scientific">Croceibacterium salegens</name>
    <dbReference type="NCBI Taxonomy" id="1737568"/>
    <lineage>
        <taxon>Bacteria</taxon>
        <taxon>Pseudomonadati</taxon>
        <taxon>Pseudomonadota</taxon>
        <taxon>Alphaproteobacteria</taxon>
        <taxon>Sphingomonadales</taxon>
        <taxon>Erythrobacteraceae</taxon>
        <taxon>Croceibacterium</taxon>
    </lineage>
</organism>
<keyword evidence="1" id="KW-0472">Membrane</keyword>
<gene>
    <name evidence="2" type="ORF">GRI89_04810</name>
</gene>
<reference evidence="2 3" key="1">
    <citation type="submission" date="2019-12" db="EMBL/GenBank/DDBJ databases">
        <title>Genomic-based taxomic classification of the family Erythrobacteraceae.</title>
        <authorList>
            <person name="Xu L."/>
        </authorList>
    </citation>
    <scope>NUCLEOTIDE SEQUENCE [LARGE SCALE GENOMIC DNA]</scope>
    <source>
        <strain evidence="2 3">MCCC 1K01500</strain>
    </source>
</reference>
<evidence type="ECO:0000313" key="2">
    <source>
        <dbReference type="EMBL" id="MXO58860.1"/>
    </source>
</evidence>
<keyword evidence="3" id="KW-1185">Reference proteome</keyword>
<feature type="transmembrane region" description="Helical" evidence="1">
    <location>
        <begin position="32"/>
        <end position="53"/>
    </location>
</feature>